<keyword evidence="4" id="KW-1185">Reference proteome</keyword>
<evidence type="ECO:0000313" key="4">
    <source>
        <dbReference type="Proteomes" id="UP000291236"/>
    </source>
</evidence>
<dbReference type="RefSeq" id="WP_130607129.1">
    <property type="nucleotide sequence ID" value="NZ_AP019368.1"/>
</dbReference>
<accession>A0A4P2VJ81</accession>
<proteinExistence type="predicted"/>
<dbReference type="Pfam" id="PF00497">
    <property type="entry name" value="SBP_bac_3"/>
    <property type="match status" value="1"/>
</dbReference>
<dbReference type="SUPFAM" id="SSF53850">
    <property type="entry name" value="Periplasmic binding protein-like II"/>
    <property type="match status" value="1"/>
</dbReference>
<organism evidence="3 4">
    <name type="scientific">Fluviispira sanaruensis</name>
    <dbReference type="NCBI Taxonomy" id="2493639"/>
    <lineage>
        <taxon>Bacteria</taxon>
        <taxon>Pseudomonadati</taxon>
        <taxon>Bdellovibrionota</taxon>
        <taxon>Oligoflexia</taxon>
        <taxon>Silvanigrellales</taxon>
        <taxon>Silvanigrellaceae</taxon>
        <taxon>Fluviispira</taxon>
    </lineage>
</organism>
<dbReference type="PANTHER" id="PTHR35936:SF25">
    <property type="entry name" value="ABC TRANSPORTER SUBSTRATE-BINDING PROTEIN"/>
    <property type="match status" value="1"/>
</dbReference>
<keyword evidence="1" id="KW-0732">Signal</keyword>
<evidence type="ECO:0000313" key="3">
    <source>
        <dbReference type="EMBL" id="BBH52538.1"/>
    </source>
</evidence>
<evidence type="ECO:0000256" key="1">
    <source>
        <dbReference type="ARBA" id="ARBA00022729"/>
    </source>
</evidence>
<feature type="domain" description="Solute-binding protein family 3/N-terminal" evidence="2">
    <location>
        <begin position="66"/>
        <end position="294"/>
    </location>
</feature>
<dbReference type="AlphaFoldDB" id="A0A4P2VJ81"/>
<sequence length="297" mass="35205">MLARKFLNLKKSSIAIIFLFLIFQKNSCAEEKKIKIIAEEVDMHSFFEVIKPADPKAPPKKEDPKKPVEIVDPNAPPKIVGSDVDIVTKILVKLKIPYEVQIVKWNELEPMIKEGKADIALGIQKTEKYKKYAYFPRIPLRTRNYVYHRLMSEIGNKETLSYEEAVGQNLTVGIVVGFTYPSEFWENYPYEKLQLNRLLYEGRDYKDLVIKLRQKKIDLFIADRERTTMLLKKIGAEESVFKYRNVLYWRDYYCIFPNKSFFPNKEKLIQQFERELYKMKESDLISIINEMWIEKGY</sequence>
<dbReference type="KEGG" id="sbf:JCM31447_09790"/>
<dbReference type="Proteomes" id="UP000291236">
    <property type="component" value="Chromosome"/>
</dbReference>
<evidence type="ECO:0000259" key="2">
    <source>
        <dbReference type="Pfam" id="PF00497"/>
    </source>
</evidence>
<dbReference type="EMBL" id="AP019368">
    <property type="protein sequence ID" value="BBH52538.1"/>
    <property type="molecule type" value="Genomic_DNA"/>
</dbReference>
<name>A0A4P2VJ81_FLUSA</name>
<protein>
    <recommendedName>
        <fullName evidence="2">Solute-binding protein family 3/N-terminal domain-containing protein</fullName>
    </recommendedName>
</protein>
<dbReference type="InterPro" id="IPR001638">
    <property type="entry name" value="Solute-binding_3/MltF_N"/>
</dbReference>
<reference evidence="3 4" key="1">
    <citation type="submission" date="2018-12" db="EMBL/GenBank/DDBJ databases">
        <title>Rubrispira sanarue gen. nov., sp., nov., a member of the order Silvanigrellales, isolated from a brackish lake in Hamamatsu Japan.</title>
        <authorList>
            <person name="Maejima Y."/>
            <person name="Iino T."/>
            <person name="Muraguchi Y."/>
            <person name="Fukuda K."/>
            <person name="Nojiri H."/>
            <person name="Ohkuma M."/>
            <person name="Moriuchi R."/>
            <person name="Dohra H."/>
            <person name="Kimbara K."/>
            <person name="Shintani M."/>
        </authorList>
    </citation>
    <scope>NUCLEOTIDE SEQUENCE [LARGE SCALE GENOMIC DNA]</scope>
    <source>
        <strain evidence="3 4">RF1110005</strain>
    </source>
</reference>
<dbReference type="PANTHER" id="PTHR35936">
    <property type="entry name" value="MEMBRANE-BOUND LYTIC MUREIN TRANSGLYCOSYLASE F"/>
    <property type="match status" value="1"/>
</dbReference>
<dbReference type="Gene3D" id="3.40.190.10">
    <property type="entry name" value="Periplasmic binding protein-like II"/>
    <property type="match status" value="2"/>
</dbReference>
<gene>
    <name evidence="3" type="ORF">JCM31447_09790</name>
</gene>
<dbReference type="OrthoDB" id="5294941at2"/>